<protein>
    <recommendedName>
        <fullName evidence="7">Small ribosomal subunit protein mS26</fullName>
    </recommendedName>
    <alternativeName>
        <fullName evidence="8">28S ribosomal protein S26, mitochondrial</fullName>
    </alternativeName>
</protein>
<sequence length="176" mass="21111">MFRVRKPTPIDPEEYKQLKFLYNAYSTHMRSLRHFFLMQLQEKIKQTEMIKKTDFSEDIQEFEQLLKENELWNEEAKKIREVDMAKAQAEAELAQLSKKERFERRKLNKILAAEEKVMKERNTIFILEENLDQEIEKVIDARVDYNFAIDKQGNVIKSEMESLGDKKDQESEIDKS</sequence>
<evidence type="ECO:0000256" key="7">
    <source>
        <dbReference type="ARBA" id="ARBA00035138"/>
    </source>
</evidence>
<dbReference type="Proteomes" id="UP000597762">
    <property type="component" value="Unassembled WGS sequence"/>
</dbReference>
<evidence type="ECO:0000256" key="3">
    <source>
        <dbReference type="ARBA" id="ARBA00022946"/>
    </source>
</evidence>
<evidence type="ECO:0000313" key="11">
    <source>
        <dbReference type="Proteomes" id="UP000597762"/>
    </source>
</evidence>
<name>A0A812E9R9_ACAPH</name>
<dbReference type="PANTHER" id="PTHR21035:SF2">
    <property type="entry name" value="SMALL RIBOSOMAL SUBUNIT PROTEIN MS26"/>
    <property type="match status" value="1"/>
</dbReference>
<keyword evidence="4" id="KW-0689">Ribosomal protein</keyword>
<keyword evidence="9" id="KW-0175">Coiled coil</keyword>
<gene>
    <name evidence="10" type="ORF">SPHA_68279</name>
</gene>
<proteinExistence type="inferred from homology"/>
<comment type="subcellular location">
    <subcellularLocation>
        <location evidence="1">Mitochondrion</location>
    </subcellularLocation>
</comment>
<comment type="similarity">
    <text evidence="2">Belongs to the mitochondrion-specific ribosomal protein mS26 family.</text>
</comment>
<reference evidence="10" key="1">
    <citation type="submission" date="2021-01" db="EMBL/GenBank/DDBJ databases">
        <authorList>
            <person name="Li R."/>
            <person name="Bekaert M."/>
        </authorList>
    </citation>
    <scope>NUCLEOTIDE SEQUENCE</scope>
    <source>
        <strain evidence="10">Farmed</strain>
    </source>
</reference>
<dbReference type="GO" id="GO:0005763">
    <property type="term" value="C:mitochondrial small ribosomal subunit"/>
    <property type="evidence" value="ECO:0007669"/>
    <property type="project" value="InterPro"/>
</dbReference>
<dbReference type="PANTHER" id="PTHR21035">
    <property type="entry name" value="28S RIBOSOMAL PROTEIN S26, MITOCHONDRIAL"/>
    <property type="match status" value="1"/>
</dbReference>
<evidence type="ECO:0000256" key="1">
    <source>
        <dbReference type="ARBA" id="ARBA00004173"/>
    </source>
</evidence>
<dbReference type="Pfam" id="PF14943">
    <property type="entry name" value="MRP-S26"/>
    <property type="match status" value="1"/>
</dbReference>
<dbReference type="OrthoDB" id="5988811at2759"/>
<keyword evidence="11" id="KW-1185">Reference proteome</keyword>
<keyword evidence="3" id="KW-0809">Transit peptide</keyword>
<evidence type="ECO:0000256" key="5">
    <source>
        <dbReference type="ARBA" id="ARBA00023128"/>
    </source>
</evidence>
<dbReference type="AlphaFoldDB" id="A0A812E9R9"/>
<dbReference type="InterPro" id="IPR026140">
    <property type="entry name" value="Ribosomal_mS26"/>
</dbReference>
<evidence type="ECO:0000256" key="8">
    <source>
        <dbReference type="ARBA" id="ARBA00035344"/>
    </source>
</evidence>
<feature type="coiled-coil region" evidence="9">
    <location>
        <begin position="62"/>
        <end position="106"/>
    </location>
</feature>
<organism evidence="10 11">
    <name type="scientific">Acanthosepion pharaonis</name>
    <name type="common">Pharaoh cuttlefish</name>
    <name type="synonym">Sepia pharaonis</name>
    <dbReference type="NCBI Taxonomy" id="158019"/>
    <lineage>
        <taxon>Eukaryota</taxon>
        <taxon>Metazoa</taxon>
        <taxon>Spiralia</taxon>
        <taxon>Lophotrochozoa</taxon>
        <taxon>Mollusca</taxon>
        <taxon>Cephalopoda</taxon>
        <taxon>Coleoidea</taxon>
        <taxon>Decapodiformes</taxon>
        <taxon>Sepiida</taxon>
        <taxon>Sepiina</taxon>
        <taxon>Sepiidae</taxon>
        <taxon>Acanthosepion</taxon>
    </lineage>
</organism>
<dbReference type="EMBL" id="CAHIKZ030004961">
    <property type="protein sequence ID" value="CAE1317743.1"/>
    <property type="molecule type" value="Genomic_DNA"/>
</dbReference>
<evidence type="ECO:0000256" key="4">
    <source>
        <dbReference type="ARBA" id="ARBA00022980"/>
    </source>
</evidence>
<keyword evidence="5" id="KW-0496">Mitochondrion</keyword>
<accession>A0A812E9R9</accession>
<keyword evidence="6" id="KW-0687">Ribonucleoprotein</keyword>
<evidence type="ECO:0000313" key="10">
    <source>
        <dbReference type="EMBL" id="CAE1317743.1"/>
    </source>
</evidence>
<evidence type="ECO:0000256" key="2">
    <source>
        <dbReference type="ARBA" id="ARBA00009672"/>
    </source>
</evidence>
<comment type="caution">
    <text evidence="10">The sequence shown here is derived from an EMBL/GenBank/DDBJ whole genome shotgun (WGS) entry which is preliminary data.</text>
</comment>
<evidence type="ECO:0000256" key="9">
    <source>
        <dbReference type="SAM" id="Coils"/>
    </source>
</evidence>
<evidence type="ECO:0000256" key="6">
    <source>
        <dbReference type="ARBA" id="ARBA00023274"/>
    </source>
</evidence>